<sequence>MNIYEINSNIQRVLENGFIADPETGEILFDEENLDELEAQFDEKIDSVACYIKDLDALNNAIKDEKKALDERKAVNEKKIEYLKKYIVDALKLRDMKKFESAKNKISFRKSTSVEITNADAIDSKYIVEKVTTSPDKKKIAEDLKAGKEVNGCTLVTKSNVVVK</sequence>
<protein>
    <submittedName>
        <fullName evidence="1">Resistance protein</fullName>
    </submittedName>
</protein>
<dbReference type="InterPro" id="IPR008840">
    <property type="entry name" value="Sipho_Gp157"/>
</dbReference>
<reference evidence="1" key="1">
    <citation type="journal article" date="2021" name="Proc. Natl. Acad. Sci. U.S.A.">
        <title>A Catalog of Tens of Thousands of Viruses from Human Metagenomes Reveals Hidden Associations with Chronic Diseases.</title>
        <authorList>
            <person name="Tisza M.J."/>
            <person name="Buck C.B."/>
        </authorList>
    </citation>
    <scope>NUCLEOTIDE SEQUENCE</scope>
    <source>
        <strain evidence="1">Ctulf7</strain>
    </source>
</reference>
<dbReference type="EMBL" id="BK014825">
    <property type="protein sequence ID" value="DAD77419.1"/>
    <property type="molecule type" value="Genomic_DNA"/>
</dbReference>
<evidence type="ECO:0000313" key="1">
    <source>
        <dbReference type="EMBL" id="DAD77419.1"/>
    </source>
</evidence>
<dbReference type="Pfam" id="PF05565">
    <property type="entry name" value="Sipho_Gp157"/>
    <property type="match status" value="1"/>
</dbReference>
<accession>A0A8S5M5X4</accession>
<organism evidence="1">
    <name type="scientific">Siphoviridae sp. ctulf7</name>
    <dbReference type="NCBI Taxonomy" id="2826505"/>
    <lineage>
        <taxon>Viruses</taxon>
        <taxon>Duplodnaviria</taxon>
        <taxon>Heunggongvirae</taxon>
        <taxon>Uroviricota</taxon>
        <taxon>Caudoviricetes</taxon>
    </lineage>
</organism>
<proteinExistence type="predicted"/>
<name>A0A8S5M5X4_9CAUD</name>